<keyword evidence="5 10" id="KW-0863">Zinc-finger</keyword>
<dbReference type="InterPro" id="IPR039164">
    <property type="entry name" value="UBR1-like"/>
</dbReference>
<dbReference type="PROSITE" id="PS51157">
    <property type="entry name" value="ZF_UBR"/>
    <property type="match status" value="1"/>
</dbReference>
<comment type="catalytic activity">
    <reaction evidence="1 10">
        <text>S-ubiquitinyl-[E2 ubiquitin-conjugating enzyme]-L-cysteine + [acceptor protein]-L-lysine = [E2 ubiquitin-conjugating enzyme]-L-cysteine + N(6)-ubiquitinyl-[acceptor protein]-L-lysine.</text>
        <dbReference type="EC" id="2.3.2.27"/>
    </reaction>
</comment>
<dbReference type="GO" id="GO:0016567">
    <property type="term" value="P:protein ubiquitination"/>
    <property type="evidence" value="ECO:0007669"/>
    <property type="project" value="UniProtKB-UniRule"/>
</dbReference>
<feature type="region of interest" description="Disordered" evidence="12">
    <location>
        <begin position="1273"/>
        <end position="1309"/>
    </location>
</feature>
<dbReference type="UniPathway" id="UPA00143"/>
<dbReference type="SMART" id="SM00396">
    <property type="entry name" value="ZnF_UBR1"/>
    <property type="match status" value="1"/>
</dbReference>
<evidence type="ECO:0000256" key="7">
    <source>
        <dbReference type="ARBA" id="ARBA00022833"/>
    </source>
</evidence>
<comment type="similarity">
    <text evidence="8 10">Belongs to the E3 ubiquitin-protein ligase UBR1-like family.</text>
</comment>
<comment type="pathway">
    <text evidence="2 10">Protein modification; protein ubiquitination.</text>
</comment>
<dbReference type="GO" id="GO:0008270">
    <property type="term" value="F:zinc ion binding"/>
    <property type="evidence" value="ECO:0007669"/>
    <property type="project" value="UniProtKB-UniRule"/>
</dbReference>
<sequence>MPNSIIELEHLNAYSLMNLGKRDAAAAIAQQLLQDNCNTDEAEVALIRCKKLDDLLDVLLNPNQIGDLDNILDWIYWLMAGGKTFDEFSSAVKRYDYRRTCGFVWTNNYFAYRCRTCSMTVCMALCGDCFRRADHTGHDFNMFRSETGGVCDCGDTSVMKSDGICYEHRSTNNSNGSFNSDKQSPADLLRIADKIMPRLMLRLLQYLRNIRISSTYVSSGIISDRIELDLRVFFNMLHKLNDLGSTMRRVITGSLISKKIYQWACDYQTSSTSSIVNQDFSLYEPQQQKGDNSSQKNQLNHCNFLQEIYFWTVQYKYPEYMVCWLLKMLSDSNFKESLAEAIISHYKCAVQLMETTTSDLDKLCSKIAKINCQFLSHKELATHMVMKFDFIKIIILNLRKEMTKILIRSTLHDITKNKHMVVDCSINVMKEQNYWVLASDLKNLLYHRSIAIQFMRDKPLLDLLFSFVSMFQGMNVNRQELDSHIEFEPDTLIAAFIGEQQFNTYIMWAMLLHLTSTDTRELSSNVIRASTKHLFKWLQSIGYINNQYAIDVYGDNVNQFSFHLPLHRYFGTFVCQAVRKQGARMEDIMSYTGTSHKDERDAFLLAIASHPVHIQAAFHTIMQKALNHRIRNGTQISGQTMHYMQSYIKFCTSMVDIDIYLLQLCVSELSDANIFMTLILEKFKVYDCLYVRHGGLPQIMDTVEYDISTIKSLLVFLATLVGFRNNLCSDENYDYCQSQLEMVTLLCVSDKTHSQLMELMPERCGDNTQTTTVTASTTIKDRDDNQGPRDFETVLQTVAEYKRPQFEASGNMQQGLYVPLPHVWCDLYDPIHILLRTVHRRDFQSALDRYTAYMRSVGLLKQNETPWPPYKKPQKHHPAYQDPCRALLSRLFHGVAWHCLYRTAVFKDVDEHALSLLIYLLDLAWTCYIDSSINEKNSSNQQQPPMDLNLDLSTASSLPTSSKEYSYVSPKTDTIEKLCPTKRIKIKEADVNHACCENDKTKNLSKKQDTKSHLLDRWFNSDDLVENLCMTITDFELPSPYFHYFFGPDSENTIPPTNNTSTASTLVTNVFDILTPNSSFHNLGNLNPVKPRVFPPNYENDNSTETSADILESNENLAPEISDDDKQNPLVPINESIISLLLKLHSQLSGKSDSYHPPPPTSSETNESILPNQLCPEANNYFQCGDGTFYVGRLLDRLAKGSSSCYKCIVHHRLLLWPKTVVIQETPTREDEECERKRRARERKQKIMEEIEKEQRRFLDRLRVSENANSSASTSLLYDEPVSGVQTSTPTTGSSNINNSSLPDNITDKEQNNSFETKETALHLTNSSKILHTIDCIICKQTVVIQAEQQREDPVGLVILVQGTNVLAHRRHITSTVSLINQNNISNNVTDSNQLSQKQIEIDTNSIFEENNFVNEDGLNISRYWPSLPPLPSKQVHQQSTSEDDDSDLKQHQPIVTTVSNDDDTTTYASHSDRRKHLLLQYFNNLDKGDLEIGALTTTTSAVPIGGNAHVQTCGHHLHIRCWSLYLSSLRGTQRFDSDKGEYSCPLCQQLANSIMPLIPPTSDSEQKQYGVATSNPTNKLIALNDAINRLTDIINITPTSSNVSIDETSSSEDGIELERGEDSLLDAIHRCVNDMISTTVITAAAHTFSTPPNLLTPAQRKKLYKVRWHNVVSVAWTNIQVELVQRNNTLLTQEKESWSLQHGNSCYRHQRYAMTNTDKSGSNNYYNMLPKCNCIAPLLNVLRVSAQSLISTTDNTINDVWCKLTGAERPQAQYKMTQPPLLMRDPSTVLLQLSMLIPNLDRDLFDALVKLTYNMQLYVAALKIAITWKQNCNLNRNTYNRYRPHNRYKISKTILKTEETGSSGDPMDIDDGKVDVPPFISSVDMAEGGDTSLLLSFRSPTFLQAVALAKNLLFSSQDDKNVPIVDSEDEQNILLVESYGRQCTLPFLRFAALLKKYINEDDEDNLDDIQDLSTLSWPQQQNNSNVEHHKQNELVKNTPACVNERAHINNCRCHQWSRDDYEYFTLACYLKLLNYDEEIYEDCANCKEIDNSCKNNKGYSPKDIKPCTTFQPPSAMEAVIWPKWSYSTSDTSDNISTTISRAWLTSFRQALTSSIPIATTMYKNINVSPASLDMDPNSSANIMMAARLLLAVDCCDGGLSKYYHNTSEINDSNSDRGLRLLPTVKWTGPKLIKLPHCYDDVLQYYHGRPCHRCHGVPRESSLCLICGTVVCLKENCCKTNGIFEAVQHSLECGGGTGMFLVVTSSSVIVIRGKRACLWGSMYLDTFGEEDHELKRGKPLYLSAERYKLLEYQWLAHRFDHTNKKWVWHRNAL</sequence>
<evidence type="ECO:0000313" key="14">
    <source>
        <dbReference type="Proteomes" id="UP000694846"/>
    </source>
</evidence>
<keyword evidence="11" id="KW-0175">Coiled coil</keyword>
<dbReference type="Gene3D" id="2.10.110.30">
    <property type="match status" value="1"/>
</dbReference>
<dbReference type="GO" id="GO:0061630">
    <property type="term" value="F:ubiquitin protein ligase activity"/>
    <property type="evidence" value="ECO:0007669"/>
    <property type="project" value="UniProtKB-UniRule"/>
</dbReference>
<dbReference type="Proteomes" id="UP000694846">
    <property type="component" value="Unplaced"/>
</dbReference>
<feature type="region of interest" description="Disordered" evidence="12">
    <location>
        <begin position="1149"/>
        <end position="1168"/>
    </location>
</feature>
<dbReference type="GeneID" id="112686506"/>
<evidence type="ECO:0000256" key="11">
    <source>
        <dbReference type="SAM" id="Coils"/>
    </source>
</evidence>
<keyword evidence="14" id="KW-1185">Reference proteome</keyword>
<dbReference type="InterPro" id="IPR055194">
    <property type="entry name" value="UBR1-like_WH"/>
</dbReference>
<keyword evidence="4 10" id="KW-0479">Metal-binding</keyword>
<feature type="compositionally biased region" description="Polar residues" evidence="12">
    <location>
        <begin position="1284"/>
        <end position="1304"/>
    </location>
</feature>
<dbReference type="FunFam" id="2.10.110.30:FF:000002">
    <property type="entry name" value="Putative e3 ubiquitin-protein ligase ubr3"/>
    <property type="match status" value="1"/>
</dbReference>
<dbReference type="Pfam" id="PF02207">
    <property type="entry name" value="zf-UBR"/>
    <property type="match status" value="1"/>
</dbReference>
<dbReference type="CDD" id="cd19673">
    <property type="entry name" value="UBR-box_UBR3"/>
    <property type="match status" value="1"/>
</dbReference>
<dbReference type="RefSeq" id="XP_025414580.1">
    <property type="nucleotide sequence ID" value="XM_025558795.1"/>
</dbReference>
<dbReference type="InterPro" id="IPR003126">
    <property type="entry name" value="Znf_UBR"/>
</dbReference>
<evidence type="ECO:0000256" key="10">
    <source>
        <dbReference type="RuleBase" id="RU366018"/>
    </source>
</evidence>
<proteinExistence type="inferred from homology"/>
<dbReference type="PANTHER" id="PTHR21497:SF39">
    <property type="entry name" value="E3 UBIQUITIN-PROTEIN LIGASE UBR3"/>
    <property type="match status" value="1"/>
</dbReference>
<dbReference type="GO" id="GO:0005737">
    <property type="term" value="C:cytoplasm"/>
    <property type="evidence" value="ECO:0007669"/>
    <property type="project" value="TreeGrafter"/>
</dbReference>
<reference evidence="15" key="1">
    <citation type="submission" date="2025-08" db="UniProtKB">
        <authorList>
            <consortium name="RefSeq"/>
        </authorList>
    </citation>
    <scope>IDENTIFICATION</scope>
    <source>
        <tissue evidence="15">Whole body</tissue>
    </source>
</reference>
<evidence type="ECO:0000256" key="8">
    <source>
        <dbReference type="ARBA" id="ARBA00046341"/>
    </source>
</evidence>
<evidence type="ECO:0000256" key="12">
    <source>
        <dbReference type="SAM" id="MobiDB-lite"/>
    </source>
</evidence>
<protein>
    <recommendedName>
        <fullName evidence="10">E3 ubiquitin-protein ligase</fullName>
        <ecNumber evidence="10">2.3.2.27</ecNumber>
    </recommendedName>
</protein>
<keyword evidence="6 10" id="KW-0833">Ubl conjugation pathway</keyword>
<evidence type="ECO:0000256" key="3">
    <source>
        <dbReference type="ARBA" id="ARBA00022679"/>
    </source>
</evidence>
<name>A0A8B8FW49_9HEMI</name>
<dbReference type="GO" id="GO:0071596">
    <property type="term" value="P:ubiquitin-dependent protein catabolic process via the N-end rule pathway"/>
    <property type="evidence" value="ECO:0007669"/>
    <property type="project" value="UniProtKB-UniRule"/>
</dbReference>
<evidence type="ECO:0000259" key="13">
    <source>
        <dbReference type="PROSITE" id="PS51157"/>
    </source>
</evidence>
<comment type="function">
    <text evidence="10">Ubiquitin ligase protein which is a component of the N-end rule pathway. Recognizes and binds to proteins bearing specific N-terminal residues that are destabilizing according to the N-end rule, leading to their ubiquitination and subsequent degradation.</text>
</comment>
<dbReference type="Pfam" id="PF22960">
    <property type="entry name" value="WHD_UBR1"/>
    <property type="match status" value="1"/>
</dbReference>
<dbReference type="PANTHER" id="PTHR21497">
    <property type="entry name" value="UBIQUITIN LIGASE E3 ALPHA-RELATED"/>
    <property type="match status" value="1"/>
</dbReference>
<keyword evidence="3 10" id="KW-0808">Transferase</keyword>
<evidence type="ECO:0000256" key="9">
    <source>
        <dbReference type="PROSITE-ProRule" id="PRU00508"/>
    </source>
</evidence>
<gene>
    <name evidence="15" type="primary">LOC112686506</name>
</gene>
<dbReference type="OrthoDB" id="15304at2759"/>
<organism evidence="14 15">
    <name type="scientific">Sipha flava</name>
    <name type="common">yellow sugarcane aphid</name>
    <dbReference type="NCBI Taxonomy" id="143950"/>
    <lineage>
        <taxon>Eukaryota</taxon>
        <taxon>Metazoa</taxon>
        <taxon>Ecdysozoa</taxon>
        <taxon>Arthropoda</taxon>
        <taxon>Hexapoda</taxon>
        <taxon>Insecta</taxon>
        <taxon>Pterygota</taxon>
        <taxon>Neoptera</taxon>
        <taxon>Paraneoptera</taxon>
        <taxon>Hemiptera</taxon>
        <taxon>Sternorrhyncha</taxon>
        <taxon>Aphidomorpha</taxon>
        <taxon>Aphidoidea</taxon>
        <taxon>Aphididae</taxon>
        <taxon>Sipha</taxon>
    </lineage>
</organism>
<evidence type="ECO:0000256" key="2">
    <source>
        <dbReference type="ARBA" id="ARBA00004906"/>
    </source>
</evidence>
<evidence type="ECO:0000313" key="15">
    <source>
        <dbReference type="RefSeq" id="XP_025414580.1"/>
    </source>
</evidence>
<evidence type="ECO:0000256" key="5">
    <source>
        <dbReference type="ARBA" id="ARBA00022771"/>
    </source>
</evidence>
<dbReference type="Pfam" id="PF18995">
    <property type="entry name" value="PRT6_C"/>
    <property type="match status" value="1"/>
</dbReference>
<accession>A0A8B8FW49</accession>
<dbReference type="GO" id="GO:0000151">
    <property type="term" value="C:ubiquitin ligase complex"/>
    <property type="evidence" value="ECO:0007669"/>
    <property type="project" value="TreeGrafter"/>
</dbReference>
<evidence type="ECO:0000256" key="6">
    <source>
        <dbReference type="ARBA" id="ARBA00022786"/>
    </source>
</evidence>
<feature type="region of interest" description="Disordered" evidence="12">
    <location>
        <begin position="1430"/>
        <end position="1471"/>
    </location>
</feature>
<feature type="coiled-coil region" evidence="11">
    <location>
        <begin position="1234"/>
        <end position="1268"/>
    </location>
</feature>
<keyword evidence="7 10" id="KW-0862">Zinc</keyword>
<feature type="domain" description="UBR-type" evidence="13">
    <location>
        <begin position="99"/>
        <end position="170"/>
    </location>
</feature>
<feature type="zinc finger region" description="UBR-type" evidence="9">
    <location>
        <begin position="99"/>
        <end position="170"/>
    </location>
</feature>
<dbReference type="EC" id="2.3.2.27" evidence="10"/>
<evidence type="ECO:0000256" key="4">
    <source>
        <dbReference type="ARBA" id="ARBA00022723"/>
    </source>
</evidence>
<evidence type="ECO:0000256" key="1">
    <source>
        <dbReference type="ARBA" id="ARBA00000900"/>
    </source>
</evidence>
<dbReference type="InterPro" id="IPR044046">
    <property type="entry name" value="E3_ligase_UBR-like_C"/>
</dbReference>